<keyword evidence="1" id="KW-1133">Transmembrane helix</keyword>
<dbReference type="HOGENOM" id="CLU_1199350_0_0_6"/>
<reference evidence="2" key="1">
    <citation type="submission" date="2015-12" db="EMBL/GenBank/DDBJ databases">
        <authorList>
            <person name="Tikhonova T.V."/>
            <person name="Pavlov A.R."/>
            <person name="Beletsky A.V."/>
            <person name="Mardanov A.V."/>
            <person name="Sorokin D.Y."/>
            <person name="Ravin N.V."/>
            <person name="Popov V.O."/>
        </authorList>
    </citation>
    <scope>NUCLEOTIDE SEQUENCE</scope>
    <source>
        <strain evidence="2">DSM 14787</strain>
    </source>
</reference>
<dbReference type="EMBL" id="CP003989">
    <property type="protein sequence ID" value="AGA34372.1"/>
    <property type="molecule type" value="Genomic_DNA"/>
</dbReference>
<organism evidence="2 3">
    <name type="scientific">Thioalkalivibrio nitratireducens (strain DSM 14787 / UNIQEM 213 / ALEN2)</name>
    <dbReference type="NCBI Taxonomy" id="1255043"/>
    <lineage>
        <taxon>Bacteria</taxon>
        <taxon>Pseudomonadati</taxon>
        <taxon>Pseudomonadota</taxon>
        <taxon>Gammaproteobacteria</taxon>
        <taxon>Chromatiales</taxon>
        <taxon>Ectothiorhodospiraceae</taxon>
        <taxon>Thioalkalivibrio</taxon>
    </lineage>
</organism>
<dbReference type="Proteomes" id="UP000010809">
    <property type="component" value="Chromosome"/>
</dbReference>
<sequence>MQQNKAVIPRRRGGRAAGRRILVWLVGITIALIALDYGAGHYQQVLIERQQARIAWLNRMAFVMVRADVEDIRLRPDGRYEVTLWMENVSDENDLYLLVPNVSAYIQVGYRWRELPLEHIPGPDGLLPGMVVNLRDHLRITQQYLLDVPPDAEYRKLFPGYLHAHFRSEMFMSPEAEPDEHLIARSDRYTVHLRPAWADEQEPLRVNHFRHGPPDYFRSGAAYHSMRQTGHADHE</sequence>
<keyword evidence="3" id="KW-1185">Reference proteome</keyword>
<evidence type="ECO:0000313" key="3">
    <source>
        <dbReference type="Proteomes" id="UP000010809"/>
    </source>
</evidence>
<dbReference type="AlphaFoldDB" id="L0DZG1"/>
<proteinExistence type="predicted"/>
<dbReference type="OrthoDB" id="7374955at2"/>
<keyword evidence="1" id="KW-0812">Transmembrane</keyword>
<accession>L0DZG1</accession>
<dbReference type="eggNOG" id="COG1136">
    <property type="taxonomic scope" value="Bacteria"/>
</dbReference>
<evidence type="ECO:0000256" key="1">
    <source>
        <dbReference type="SAM" id="Phobius"/>
    </source>
</evidence>
<keyword evidence="1" id="KW-0472">Membrane</keyword>
<dbReference type="PATRIC" id="fig|1255043.3.peg.2759"/>
<evidence type="ECO:0000313" key="2">
    <source>
        <dbReference type="EMBL" id="AGA34372.1"/>
    </source>
</evidence>
<dbReference type="KEGG" id="tni:TVNIR_2734"/>
<dbReference type="RefSeq" id="WP_015259483.1">
    <property type="nucleotide sequence ID" value="NC_019902.2"/>
</dbReference>
<protein>
    <submittedName>
        <fullName evidence="2">Uncharacterized protein</fullName>
    </submittedName>
</protein>
<name>L0DZG1_THIND</name>
<gene>
    <name evidence="2" type="ordered locus">TVNIR_2734</name>
</gene>
<dbReference type="STRING" id="1255043.TVNIR_2734"/>
<feature type="transmembrane region" description="Helical" evidence="1">
    <location>
        <begin position="21"/>
        <end position="40"/>
    </location>
</feature>